<organism evidence="1">
    <name type="scientific">Oryza glaberrima</name>
    <name type="common">African rice</name>
    <dbReference type="NCBI Taxonomy" id="4538"/>
    <lineage>
        <taxon>Eukaryota</taxon>
        <taxon>Viridiplantae</taxon>
        <taxon>Streptophyta</taxon>
        <taxon>Embryophyta</taxon>
        <taxon>Tracheophyta</taxon>
        <taxon>Spermatophyta</taxon>
        <taxon>Magnoliopsida</taxon>
        <taxon>Liliopsida</taxon>
        <taxon>Poales</taxon>
        <taxon>Poaceae</taxon>
        <taxon>BOP clade</taxon>
        <taxon>Oryzoideae</taxon>
        <taxon>Oryzeae</taxon>
        <taxon>Oryzinae</taxon>
        <taxon>Oryza</taxon>
    </lineage>
</organism>
<protein>
    <submittedName>
        <fullName evidence="1">Uncharacterized protein</fullName>
    </submittedName>
</protein>
<sequence>MKATKPRRRRPCGRSALLAAARAVARRQREEGGSGDAGCFRLPCTCISCGILRLLNFLSHVAKQHRYYFITPRDHD</sequence>
<dbReference type="AlphaFoldDB" id="A0A1V1H376"/>
<proteinExistence type="predicted"/>
<evidence type="ECO:0000313" key="1">
    <source>
        <dbReference type="EMBL" id="BAX24771.1"/>
    </source>
</evidence>
<name>A0A1V1H376_ORYGL</name>
<gene>
    <name evidence="1" type="primary">Ogla0005M11.29</name>
</gene>
<reference evidence="1" key="1">
    <citation type="submission" date="2009-05" db="EMBL/GenBank/DDBJ databases">
        <title>Oryza sativa Japonica Group genomic DNA, chromosome 6, BAC clone:KMK0024M20, cultivar:Khau Mac Kho.</title>
        <authorList>
            <person name="Matsumoto T."/>
            <person name="Wu J."/>
            <person name="Kanamori H."/>
        </authorList>
    </citation>
    <scope>NUCLEOTIDE SEQUENCE</scope>
    <source>
        <strain evidence="1">IRGC 104038</strain>
    </source>
</reference>
<dbReference type="EMBL" id="AP011458">
    <property type="protein sequence ID" value="BAX24771.1"/>
    <property type="molecule type" value="Genomic_DNA"/>
</dbReference>
<accession>A0A1V1H376</accession>